<name>A0A4Q9G2Q5_9RHOB</name>
<keyword evidence="12" id="KW-1185">Reference proteome</keyword>
<comment type="subcellular location">
    <subcellularLocation>
        <location evidence="2">Cell membrane</location>
        <topology evidence="2">Multi-pass membrane protein</topology>
    </subcellularLocation>
    <subcellularLocation>
        <location evidence="8">Membrane</location>
        <topology evidence="8">Multi-pass membrane protein</topology>
    </subcellularLocation>
</comment>
<keyword evidence="6 9" id="KW-1133">Transmembrane helix</keyword>
<dbReference type="PANTHER" id="PTHR42703">
    <property type="entry name" value="NADH DEHYDROGENASE"/>
    <property type="match status" value="1"/>
</dbReference>
<evidence type="ECO:0000256" key="2">
    <source>
        <dbReference type="ARBA" id="ARBA00004651"/>
    </source>
</evidence>
<proteinExistence type="inferred from homology"/>
<gene>
    <name evidence="11" type="ORF">EYE42_06955</name>
</gene>
<comment type="function">
    <text evidence="1">NDH-1 shuttles electrons from NADH, via FMN and iron-sulfur (Fe-S) centers, to quinones in the respiratory chain. The immediate electron acceptor for the enzyme in this species is believed to be ubiquinone. Couples the redox reaction to proton translocation (for every two electrons transferred, four hydrogen ions are translocated across the cytoplasmic membrane), and thus conserves the redox energy in a proton gradient.</text>
</comment>
<dbReference type="RefSeq" id="WP_130990591.1">
    <property type="nucleotide sequence ID" value="NZ_SISK01000004.1"/>
</dbReference>
<reference evidence="11 12" key="1">
    <citation type="submission" date="2019-02" db="EMBL/GenBank/DDBJ databases">
        <title>Paracoccus subflavus sp. nov., isolated from marine sediment of the Pacific Ocean.</title>
        <authorList>
            <person name="Zhang G."/>
        </authorList>
    </citation>
    <scope>NUCLEOTIDE SEQUENCE [LARGE SCALE GENOMIC DNA]</scope>
    <source>
        <strain evidence="11 12">GY0581</strain>
    </source>
</reference>
<dbReference type="AlphaFoldDB" id="A0A4Q9G2Q5"/>
<dbReference type="PANTHER" id="PTHR42703:SF1">
    <property type="entry name" value="NA(+)_H(+) ANTIPORTER SUBUNIT D1"/>
    <property type="match status" value="1"/>
</dbReference>
<evidence type="ECO:0000313" key="11">
    <source>
        <dbReference type="EMBL" id="TBN41111.1"/>
    </source>
</evidence>
<comment type="caution">
    <text evidence="11">The sequence shown here is derived from an EMBL/GenBank/DDBJ whole genome shotgun (WGS) entry which is preliminary data.</text>
</comment>
<evidence type="ECO:0000256" key="1">
    <source>
        <dbReference type="ARBA" id="ARBA00002378"/>
    </source>
</evidence>
<dbReference type="Proteomes" id="UP000293520">
    <property type="component" value="Unassembled WGS sequence"/>
</dbReference>
<evidence type="ECO:0000256" key="7">
    <source>
        <dbReference type="ARBA" id="ARBA00023136"/>
    </source>
</evidence>
<evidence type="ECO:0000256" key="9">
    <source>
        <dbReference type="SAM" id="Phobius"/>
    </source>
</evidence>
<keyword evidence="4" id="KW-1003">Cell membrane</keyword>
<feature type="transmembrane region" description="Helical" evidence="9">
    <location>
        <begin position="33"/>
        <end position="52"/>
    </location>
</feature>
<protein>
    <submittedName>
        <fullName evidence="11">Monovalent cation/H+ antiporter subunit D</fullName>
    </submittedName>
</protein>
<dbReference type="Pfam" id="PF00361">
    <property type="entry name" value="Proton_antipo_M"/>
    <property type="match status" value="1"/>
</dbReference>
<evidence type="ECO:0000256" key="5">
    <source>
        <dbReference type="ARBA" id="ARBA00022692"/>
    </source>
</evidence>
<feature type="transmembrane region" description="Helical" evidence="9">
    <location>
        <begin position="396"/>
        <end position="420"/>
    </location>
</feature>
<feature type="transmembrane region" description="Helical" evidence="9">
    <location>
        <begin position="140"/>
        <end position="158"/>
    </location>
</feature>
<feature type="transmembrane region" description="Helical" evidence="9">
    <location>
        <begin position="212"/>
        <end position="230"/>
    </location>
</feature>
<feature type="transmembrane region" description="Helical" evidence="9">
    <location>
        <begin position="313"/>
        <end position="333"/>
    </location>
</feature>
<feature type="transmembrane region" description="Helical" evidence="9">
    <location>
        <begin position="339"/>
        <end position="361"/>
    </location>
</feature>
<dbReference type="InterPro" id="IPR001750">
    <property type="entry name" value="ND/Mrp_TM"/>
</dbReference>
<feature type="transmembrane region" description="Helical" evidence="9">
    <location>
        <begin position="170"/>
        <end position="192"/>
    </location>
</feature>
<feature type="transmembrane region" description="Helical" evidence="9">
    <location>
        <begin position="242"/>
        <end position="266"/>
    </location>
</feature>
<feature type="transmembrane region" description="Helical" evidence="9">
    <location>
        <begin position="87"/>
        <end position="105"/>
    </location>
</feature>
<feature type="transmembrane region" description="Helical" evidence="9">
    <location>
        <begin position="441"/>
        <end position="468"/>
    </location>
</feature>
<feature type="transmembrane region" description="Helical" evidence="9">
    <location>
        <begin position="6"/>
        <end position="24"/>
    </location>
</feature>
<keyword evidence="5 8" id="KW-0812">Transmembrane</keyword>
<evidence type="ECO:0000256" key="8">
    <source>
        <dbReference type="RuleBase" id="RU000320"/>
    </source>
</evidence>
<organism evidence="11 12">
    <name type="scientific">Paracoccus subflavus</name>
    <dbReference type="NCBI Taxonomy" id="2528244"/>
    <lineage>
        <taxon>Bacteria</taxon>
        <taxon>Pseudomonadati</taxon>
        <taxon>Pseudomonadota</taxon>
        <taxon>Alphaproteobacteria</taxon>
        <taxon>Rhodobacterales</taxon>
        <taxon>Paracoccaceae</taxon>
        <taxon>Paracoccus</taxon>
    </lineage>
</organism>
<dbReference type="InterPro" id="IPR050586">
    <property type="entry name" value="CPA3_Na-H_Antiporter_D"/>
</dbReference>
<comment type="similarity">
    <text evidence="3">Belongs to the CPA3 antiporters (TC 2.A.63) subunit D family.</text>
</comment>
<evidence type="ECO:0000259" key="10">
    <source>
        <dbReference type="Pfam" id="PF00361"/>
    </source>
</evidence>
<dbReference type="OrthoDB" id="9768329at2"/>
<feature type="transmembrane region" description="Helical" evidence="9">
    <location>
        <begin position="117"/>
        <end position="134"/>
    </location>
</feature>
<accession>A0A4Q9G2Q5</accession>
<evidence type="ECO:0000256" key="6">
    <source>
        <dbReference type="ARBA" id="ARBA00022989"/>
    </source>
</evidence>
<sequence>MMPQHMIIAPILIPFVAGAMMLLYDDRQRGGKFWLSILSVVAQLLVAIELVVRAKASGDFAANQDISFYLLGDWRAPYGIVLVLDRLAAMMLVLTAVLAIPSLVYARAGWGRQGPHYYSLFQFLLVGLNGAFLTGDIFNLFVFFEILLAASYGLLLHGSGQLRVRAGMHYIAVNLAASLLFLIGVALIYGVTGTLNMGHLANLIAALPSEDRPLLHAGIAILAMAFLVKAGSWPLSFWLPTAYMAAAAPVGAMFAIMTKVGVYAILRLSMLLFGEAGGPSAGFGAGVLIALGMATILFGLLGILAAQALGRMAAHSVIISSGTVLGVTGFALAGGGPAMLAGALYYMLVSVLATGALFLLIEPMNREDGGIAAMLALTADAYGIDDLDLTEVPDTAMGIPAAMTVLGISFVLLVVMLAGLPPLPGFIGKVAMIQGLIGQSALPSGLAWGFVALLILSGFATLIGLLRIGIQTFWSGDIALPRVLALEMAPIIGLLAVLGLTSLQADAVLRYALGTARALHDTTAYSYGVFATPRAVDRPAAATEGDQP</sequence>
<evidence type="ECO:0000313" key="12">
    <source>
        <dbReference type="Proteomes" id="UP000293520"/>
    </source>
</evidence>
<dbReference type="NCBIfam" id="NF009309">
    <property type="entry name" value="PRK12666.1"/>
    <property type="match status" value="1"/>
</dbReference>
<dbReference type="GO" id="GO:0005886">
    <property type="term" value="C:plasma membrane"/>
    <property type="evidence" value="ECO:0007669"/>
    <property type="project" value="UniProtKB-SubCell"/>
</dbReference>
<feature type="domain" description="NADH:quinone oxidoreductase/Mrp antiporter transmembrane" evidence="10">
    <location>
        <begin position="136"/>
        <end position="441"/>
    </location>
</feature>
<feature type="transmembrane region" description="Helical" evidence="9">
    <location>
        <begin position="488"/>
        <end position="509"/>
    </location>
</feature>
<evidence type="ECO:0000256" key="4">
    <source>
        <dbReference type="ARBA" id="ARBA00022475"/>
    </source>
</evidence>
<feature type="transmembrane region" description="Helical" evidence="9">
    <location>
        <begin position="286"/>
        <end position="306"/>
    </location>
</feature>
<dbReference type="EMBL" id="SISK01000004">
    <property type="protein sequence ID" value="TBN41111.1"/>
    <property type="molecule type" value="Genomic_DNA"/>
</dbReference>
<keyword evidence="7 9" id="KW-0472">Membrane</keyword>
<evidence type="ECO:0000256" key="3">
    <source>
        <dbReference type="ARBA" id="ARBA00005346"/>
    </source>
</evidence>